<evidence type="ECO:0000313" key="2">
    <source>
        <dbReference type="WBParaSite" id="ACRNAN_scaffold24845.g18308.t1"/>
    </source>
</evidence>
<dbReference type="WBParaSite" id="ACRNAN_scaffold24845.g18308.t1">
    <property type="protein sequence ID" value="ACRNAN_scaffold24845.g18308.t1"/>
    <property type="gene ID" value="ACRNAN_scaffold24845.g18308"/>
</dbReference>
<keyword evidence="1" id="KW-1185">Reference proteome</keyword>
<protein>
    <submittedName>
        <fullName evidence="2">Uncharacterized protein</fullName>
    </submittedName>
</protein>
<dbReference type="Proteomes" id="UP000887540">
    <property type="component" value="Unplaced"/>
</dbReference>
<accession>A0A914DHG7</accession>
<sequence>MLVKAPMDDQTARSV</sequence>
<reference evidence="2" key="1">
    <citation type="submission" date="2022-11" db="UniProtKB">
        <authorList>
            <consortium name="WormBaseParasite"/>
        </authorList>
    </citation>
    <scope>IDENTIFICATION</scope>
</reference>
<proteinExistence type="predicted"/>
<name>A0A914DHG7_9BILA</name>
<organism evidence="1 2">
    <name type="scientific">Acrobeloides nanus</name>
    <dbReference type="NCBI Taxonomy" id="290746"/>
    <lineage>
        <taxon>Eukaryota</taxon>
        <taxon>Metazoa</taxon>
        <taxon>Ecdysozoa</taxon>
        <taxon>Nematoda</taxon>
        <taxon>Chromadorea</taxon>
        <taxon>Rhabditida</taxon>
        <taxon>Tylenchina</taxon>
        <taxon>Cephalobomorpha</taxon>
        <taxon>Cephaloboidea</taxon>
        <taxon>Cephalobidae</taxon>
        <taxon>Acrobeloides</taxon>
    </lineage>
</organism>
<evidence type="ECO:0000313" key="1">
    <source>
        <dbReference type="Proteomes" id="UP000887540"/>
    </source>
</evidence>